<dbReference type="RefSeq" id="XP_060412665.1">
    <property type="nucleotide sequence ID" value="XM_060551955.1"/>
</dbReference>
<dbReference type="GeneID" id="85436195"/>
<feature type="region of interest" description="Disordered" evidence="1">
    <location>
        <begin position="1"/>
        <end position="23"/>
    </location>
</feature>
<name>A0AAD8PXP6_9PEZI</name>
<protein>
    <submittedName>
        <fullName evidence="2">Uncharacterized protein</fullName>
    </submittedName>
</protein>
<keyword evidence="3" id="KW-1185">Reference proteome</keyword>
<accession>A0AAD8PXP6</accession>
<comment type="caution">
    <text evidence="2">The sequence shown here is derived from an EMBL/GenBank/DDBJ whole genome shotgun (WGS) entry which is preliminary data.</text>
</comment>
<dbReference type="EMBL" id="JAHLJV010000042">
    <property type="protein sequence ID" value="KAK1585648.1"/>
    <property type="molecule type" value="Genomic_DNA"/>
</dbReference>
<organism evidence="2 3">
    <name type="scientific">Colletotrichum navitas</name>
    <dbReference type="NCBI Taxonomy" id="681940"/>
    <lineage>
        <taxon>Eukaryota</taxon>
        <taxon>Fungi</taxon>
        <taxon>Dikarya</taxon>
        <taxon>Ascomycota</taxon>
        <taxon>Pezizomycotina</taxon>
        <taxon>Sordariomycetes</taxon>
        <taxon>Hypocreomycetidae</taxon>
        <taxon>Glomerellales</taxon>
        <taxon>Glomerellaceae</taxon>
        <taxon>Colletotrichum</taxon>
        <taxon>Colletotrichum graminicola species complex</taxon>
    </lineage>
</organism>
<evidence type="ECO:0000256" key="1">
    <source>
        <dbReference type="SAM" id="MobiDB-lite"/>
    </source>
</evidence>
<reference evidence="2" key="1">
    <citation type="submission" date="2021-06" db="EMBL/GenBank/DDBJ databases">
        <title>Comparative genomics, transcriptomics and evolutionary studies reveal genomic signatures of adaptation to plant cell wall in hemibiotrophic fungi.</title>
        <authorList>
            <consortium name="DOE Joint Genome Institute"/>
            <person name="Baroncelli R."/>
            <person name="Diaz J.F."/>
            <person name="Benocci T."/>
            <person name="Peng M."/>
            <person name="Battaglia E."/>
            <person name="Haridas S."/>
            <person name="Andreopoulos W."/>
            <person name="Labutti K."/>
            <person name="Pangilinan J."/>
            <person name="Floch G.L."/>
            <person name="Makela M.R."/>
            <person name="Henrissat B."/>
            <person name="Grigoriev I.V."/>
            <person name="Crouch J.A."/>
            <person name="De Vries R.P."/>
            <person name="Sukno S.A."/>
            <person name="Thon M.R."/>
        </authorList>
    </citation>
    <scope>NUCLEOTIDE SEQUENCE</scope>
    <source>
        <strain evidence="2">CBS 125086</strain>
    </source>
</reference>
<dbReference type="Proteomes" id="UP001230504">
    <property type="component" value="Unassembled WGS sequence"/>
</dbReference>
<evidence type="ECO:0000313" key="2">
    <source>
        <dbReference type="EMBL" id="KAK1585648.1"/>
    </source>
</evidence>
<dbReference type="AlphaFoldDB" id="A0AAD8PXP6"/>
<proteinExistence type="predicted"/>
<evidence type="ECO:0000313" key="3">
    <source>
        <dbReference type="Proteomes" id="UP001230504"/>
    </source>
</evidence>
<sequence>MRRRHTASHCPPAANRWPSQRAGSEFLSPHVPRSISRISVQLSSIPWLVCRCDVSSLPKWTSSARIFRHHRHTGPAKISKASCTMGRIGLGLVSSDDVGRGRRRQRVLVAGPQPGLHYSLYFKCRREMEQIVGLGHSALHTPLVGGLWKERKKERKKRTIVVKCRLGGPLSHHFSPKRPSC</sequence>
<gene>
    <name evidence="2" type="ORF">LY79DRAFT_262453</name>
</gene>